<dbReference type="PANTHER" id="PTHR36057">
    <property type="match status" value="1"/>
</dbReference>
<evidence type="ECO:0000256" key="1">
    <source>
        <dbReference type="SAM" id="SignalP"/>
    </source>
</evidence>
<dbReference type="InterPro" id="IPR010634">
    <property type="entry name" value="DUF1223"/>
</dbReference>
<reference evidence="2 3" key="1">
    <citation type="submission" date="2020-02" db="EMBL/GenBank/DDBJ databases">
        <authorList>
            <person name="Criscuolo A."/>
        </authorList>
    </citation>
    <scope>NUCLEOTIDE SEQUENCE [LARGE SCALE GENOMIC DNA]</scope>
    <source>
        <strain evidence="2">CIP105534</strain>
    </source>
</reference>
<dbReference type="SUPFAM" id="SSF52833">
    <property type="entry name" value="Thioredoxin-like"/>
    <property type="match status" value="1"/>
</dbReference>
<gene>
    <name evidence="2" type="ORF">FLA105534_00707</name>
</gene>
<dbReference type="InterPro" id="IPR036249">
    <property type="entry name" value="Thioredoxin-like_sf"/>
</dbReference>
<proteinExistence type="predicted"/>
<dbReference type="Pfam" id="PF06764">
    <property type="entry name" value="DUF1223"/>
    <property type="match status" value="1"/>
</dbReference>
<evidence type="ECO:0008006" key="4">
    <source>
        <dbReference type="Google" id="ProtNLM"/>
    </source>
</evidence>
<sequence length="256" mass="28787">MKKIKLIHLTVLLVFLIGTTAFAQNNPDKKEVKGFALLELFTSEGCSSCPPADELMGKIQNECKDNNLYVLAYHVDYWDKQGWKDIFSNPDYTQRQYEYANFLGKEPIYTPQLIVNGKSEYIASQETVVRNAIKSALSKPAVADLKLEVSEINNSLSVKYAIEGASKNSRLLIAVVQKAAKSNVKRGENAHRILSHYQIVHHLHTVNLNKDRSGISIVHLPKDFNTKDWEVIGFVQDRNDGIILGVNKAAFQEPSL</sequence>
<keyword evidence="1" id="KW-0732">Signal</keyword>
<feature type="chain" id="PRO_5026655786" description="DUF1223 domain-containing protein" evidence="1">
    <location>
        <begin position="24"/>
        <end position="256"/>
    </location>
</feature>
<feature type="signal peptide" evidence="1">
    <location>
        <begin position="1"/>
        <end position="23"/>
    </location>
</feature>
<protein>
    <recommendedName>
        <fullName evidence="4">DUF1223 domain-containing protein</fullName>
    </recommendedName>
</protein>
<evidence type="ECO:0000313" key="3">
    <source>
        <dbReference type="Proteomes" id="UP000479938"/>
    </source>
</evidence>
<dbReference type="AlphaFoldDB" id="A0A6J4GBW4"/>
<dbReference type="PANTHER" id="PTHR36057:SF1">
    <property type="entry name" value="LIPOPROTEIN LIPID ATTACHMENT SITE-LIKE PROTEIN, PUTATIVE (DUF1223)-RELATED"/>
    <property type="match status" value="1"/>
</dbReference>
<dbReference type="RefSeq" id="WP_173969458.1">
    <property type="nucleotide sequence ID" value="NZ_CADCSU010000042.1"/>
</dbReference>
<keyword evidence="3" id="KW-1185">Reference proteome</keyword>
<evidence type="ECO:0000313" key="2">
    <source>
        <dbReference type="EMBL" id="CAA9195527.1"/>
    </source>
</evidence>
<organism evidence="2 3">
    <name type="scientific">Flavobacterium bizetiae</name>
    <dbReference type="NCBI Taxonomy" id="2704140"/>
    <lineage>
        <taxon>Bacteria</taxon>
        <taxon>Pseudomonadati</taxon>
        <taxon>Bacteroidota</taxon>
        <taxon>Flavobacteriia</taxon>
        <taxon>Flavobacteriales</taxon>
        <taxon>Flavobacteriaceae</taxon>
        <taxon>Flavobacterium</taxon>
    </lineage>
</organism>
<accession>A0A6J4GBW4</accession>
<dbReference type="EMBL" id="CADCSU010000042">
    <property type="protein sequence ID" value="CAA9195527.1"/>
    <property type="molecule type" value="Genomic_DNA"/>
</dbReference>
<name>A0A6J4GBW4_9FLAO</name>
<dbReference type="Proteomes" id="UP000479938">
    <property type="component" value="Unassembled WGS sequence"/>
</dbReference>